<dbReference type="PANTHER" id="PTHR35458">
    <property type="entry name" value="SLR0755 PROTEIN"/>
    <property type="match status" value="1"/>
</dbReference>
<dbReference type="EMBL" id="LCKD01000008">
    <property type="protein sequence ID" value="KKT90038.1"/>
    <property type="molecule type" value="Genomic_DNA"/>
</dbReference>
<dbReference type="AlphaFoldDB" id="A0A0G1L2L3"/>
<dbReference type="CDD" id="cd10911">
    <property type="entry name" value="PIN_LabA"/>
    <property type="match status" value="1"/>
</dbReference>
<dbReference type="Proteomes" id="UP000034368">
    <property type="component" value="Unassembled WGS sequence"/>
</dbReference>
<dbReference type="InterPro" id="IPR021139">
    <property type="entry name" value="NYN"/>
</dbReference>
<dbReference type="GO" id="GO:0004540">
    <property type="term" value="F:RNA nuclease activity"/>
    <property type="evidence" value="ECO:0007669"/>
    <property type="project" value="InterPro"/>
</dbReference>
<dbReference type="InterPro" id="IPR047140">
    <property type="entry name" value="LabA"/>
</dbReference>
<dbReference type="PANTHER" id="PTHR35458:SF8">
    <property type="entry name" value="SLR0650 PROTEIN"/>
    <property type="match status" value="1"/>
</dbReference>
<sequence>MSNKITTPQRKNHRVGVFVDVQNMYHSAKNLYKARVNFKELLKLASANRQLSRAIAYVVKSDTEEEKSFFDALEKSGYELKSKDLQIFPGGMKKADWDVGLSVDAIGLSKQLDVVVIVSGDGDFEPLVEYLQYGGIIVEVVAFRRSASSRIIETANNFLAEILKNFEDFGQIVSSSFAGDFTWR</sequence>
<accession>A0A0G1L2L3</accession>
<evidence type="ECO:0000259" key="1">
    <source>
        <dbReference type="Pfam" id="PF01936"/>
    </source>
</evidence>
<comment type="caution">
    <text evidence="2">The sequence shown here is derived from an EMBL/GenBank/DDBJ whole genome shotgun (WGS) entry which is preliminary data.</text>
</comment>
<feature type="domain" description="NYN" evidence="1">
    <location>
        <begin position="14"/>
        <end position="159"/>
    </location>
</feature>
<evidence type="ECO:0000313" key="3">
    <source>
        <dbReference type="Proteomes" id="UP000034368"/>
    </source>
</evidence>
<protein>
    <recommendedName>
        <fullName evidence="1">NYN domain-containing protein</fullName>
    </recommendedName>
</protein>
<organism evidence="2 3">
    <name type="scientific">Candidatus Yanofskybacteria bacterium GW2011_GWB1_45_11</name>
    <dbReference type="NCBI Taxonomy" id="1619026"/>
    <lineage>
        <taxon>Bacteria</taxon>
        <taxon>Candidatus Yanofskyibacteriota</taxon>
    </lineage>
</organism>
<dbReference type="Pfam" id="PF01936">
    <property type="entry name" value="NYN"/>
    <property type="match status" value="1"/>
</dbReference>
<reference evidence="2 3" key="1">
    <citation type="journal article" date="2015" name="Nature">
        <title>rRNA introns, odd ribosomes, and small enigmatic genomes across a large radiation of phyla.</title>
        <authorList>
            <person name="Brown C.T."/>
            <person name="Hug L.A."/>
            <person name="Thomas B.C."/>
            <person name="Sharon I."/>
            <person name="Castelle C.J."/>
            <person name="Singh A."/>
            <person name="Wilkins M.J."/>
            <person name="Williams K.H."/>
            <person name="Banfield J.F."/>
        </authorList>
    </citation>
    <scope>NUCLEOTIDE SEQUENCE [LARGE SCALE GENOMIC DNA]</scope>
</reference>
<dbReference type="Gene3D" id="3.40.50.1010">
    <property type="entry name" value="5'-nuclease"/>
    <property type="match status" value="1"/>
</dbReference>
<evidence type="ECO:0000313" key="2">
    <source>
        <dbReference type="EMBL" id="KKT90038.1"/>
    </source>
</evidence>
<name>A0A0G1L2L3_9BACT</name>
<gene>
    <name evidence="2" type="ORF">UW90_C0008G0027</name>
</gene>
<proteinExistence type="predicted"/>